<keyword evidence="6" id="KW-0732">Signal</keyword>
<dbReference type="Pfam" id="PF13908">
    <property type="entry name" value="Shisa_N"/>
    <property type="match status" value="1"/>
</dbReference>
<evidence type="ECO:0000259" key="7">
    <source>
        <dbReference type="Pfam" id="PF13908"/>
    </source>
</evidence>
<evidence type="ECO:0000256" key="4">
    <source>
        <dbReference type="ARBA" id="ARBA00023136"/>
    </source>
</evidence>
<dbReference type="RefSeq" id="XP_017574041.1">
    <property type="nucleotide sequence ID" value="XM_017718552.2"/>
</dbReference>
<dbReference type="PANTHER" id="PTHR31774">
    <property type="entry name" value="PROTEIN SHISA-9-RELATED"/>
    <property type="match status" value="1"/>
</dbReference>
<dbReference type="GO" id="GO:0032281">
    <property type="term" value="C:AMPA glutamate receptor complex"/>
    <property type="evidence" value="ECO:0007669"/>
    <property type="project" value="TreeGrafter"/>
</dbReference>
<dbReference type="AlphaFoldDB" id="A0AAR2L5K2"/>
<sequence length="644" mass="70213">MTSAAILFFVLLLDHVVSTVAITSQRHSANGGPLLLLLKSRGKETQPPSLKGLEKQAAAMAAEPEAAEIPPLPLPQIMLPRNVTADALKPPLGAAQVAPPPRKRVDVDVCRGYYDVMGQFDNTFNCTKGTYIYCCGTCHYRFCCEHQRNRLDQDSCTNYNSPVWANTQVPATQPPSRSDPDFDPLQQQSNNTAYVIGGVISFTLAVAIGVKVACHKISRRPRNRDINMPRALVDILRHQSSPIQQSERNNSTILTTATTSEATLGRQSKNLYTPILQSKDNRIGKHNLTQPGSSPKHTATIERVPRMNNAQLASTGTLLSSKANNAGPHPTFSHSFHNLAQLPPSYEAVMKPEINRYSSLKRLEKDLDDYTGYYTSKRRTNNAPPSFHSSQHHLHWGGDYTLGARGTLPLHSSHTRIHVPTSTSTPNPYPLPQSPYSPTFETMSKPPRRVLSQDQLLALGEGNPLSHLSKNQQHQYYKAMTTSKSSNSQALRKSYERLLVSPDHLEERMMMGGMGDYGGMMSTMSHLDHQKKAQSQQNVCVTPSLDRHHMIKMNSHPTSGREQERSTAAAMSAGHGAGTVCWGEGHGSGGGAGTMGHSARRMAFATKRQNTIEQLHFLPGGGGGGGGGAGGQALRTGSKNEVTV</sequence>
<keyword evidence="4" id="KW-0472">Membrane</keyword>
<evidence type="ECO:0000256" key="1">
    <source>
        <dbReference type="ARBA" id="ARBA00004370"/>
    </source>
</evidence>
<feature type="region of interest" description="Disordered" evidence="5">
    <location>
        <begin position="620"/>
        <end position="644"/>
    </location>
</feature>
<protein>
    <recommendedName>
        <fullName evidence="7">Shisa N-terminal domain-containing protein</fullName>
    </recommendedName>
</protein>
<keyword evidence="2" id="KW-0812">Transmembrane</keyword>
<dbReference type="GO" id="GO:0048172">
    <property type="term" value="P:regulation of short-term neuronal synaptic plasticity"/>
    <property type="evidence" value="ECO:0007669"/>
    <property type="project" value="TreeGrafter"/>
</dbReference>
<feature type="compositionally biased region" description="Gly residues" evidence="5">
    <location>
        <begin position="620"/>
        <end position="631"/>
    </location>
</feature>
<evidence type="ECO:0000256" key="5">
    <source>
        <dbReference type="SAM" id="MobiDB-lite"/>
    </source>
</evidence>
<dbReference type="PANTHER" id="PTHR31774:SF2">
    <property type="entry name" value="PROTEIN SHISA-7"/>
    <property type="match status" value="1"/>
</dbReference>
<dbReference type="RefSeq" id="XP_037394623.1">
    <property type="nucleotide sequence ID" value="XM_037538726.1"/>
</dbReference>
<feature type="compositionally biased region" description="Polar residues" evidence="5">
    <location>
        <begin position="635"/>
        <end position="644"/>
    </location>
</feature>
<comment type="subcellular location">
    <subcellularLocation>
        <location evidence="1">Membrane</location>
    </subcellularLocation>
</comment>
<dbReference type="CTD" id="100034520"/>
<evidence type="ECO:0000256" key="2">
    <source>
        <dbReference type="ARBA" id="ARBA00022692"/>
    </source>
</evidence>
<dbReference type="InterPro" id="IPR026910">
    <property type="entry name" value="Shisa"/>
</dbReference>
<organism evidence="8 9">
    <name type="scientific">Pygocentrus nattereri</name>
    <name type="common">Red-bellied piranha</name>
    <dbReference type="NCBI Taxonomy" id="42514"/>
    <lineage>
        <taxon>Eukaryota</taxon>
        <taxon>Metazoa</taxon>
        <taxon>Chordata</taxon>
        <taxon>Craniata</taxon>
        <taxon>Vertebrata</taxon>
        <taxon>Euteleostomi</taxon>
        <taxon>Actinopterygii</taxon>
        <taxon>Neopterygii</taxon>
        <taxon>Teleostei</taxon>
        <taxon>Ostariophysi</taxon>
        <taxon>Characiformes</taxon>
        <taxon>Characoidei</taxon>
        <taxon>Pygocentrus</taxon>
    </lineage>
</organism>
<evidence type="ECO:0000313" key="8">
    <source>
        <dbReference type="Ensembl" id="ENSPNAP00000069651.1"/>
    </source>
</evidence>
<dbReference type="InterPro" id="IPR053891">
    <property type="entry name" value="Shisa_N"/>
</dbReference>
<evidence type="ECO:0000256" key="3">
    <source>
        <dbReference type="ARBA" id="ARBA00022989"/>
    </source>
</evidence>
<dbReference type="GO" id="GO:0045211">
    <property type="term" value="C:postsynaptic membrane"/>
    <property type="evidence" value="ECO:0007669"/>
    <property type="project" value="TreeGrafter"/>
</dbReference>
<evidence type="ECO:0000313" key="9">
    <source>
        <dbReference type="Proteomes" id="UP001501920"/>
    </source>
</evidence>
<keyword evidence="3" id="KW-1133">Transmembrane helix</keyword>
<reference evidence="8" key="2">
    <citation type="submission" date="2025-08" db="UniProtKB">
        <authorList>
            <consortium name="Ensembl"/>
        </authorList>
    </citation>
    <scope>IDENTIFICATION</scope>
</reference>
<dbReference type="Ensembl" id="ENSPNAT00000059014.1">
    <property type="protein sequence ID" value="ENSPNAP00000069651.1"/>
    <property type="gene ID" value="ENSPNAG00000036057.1"/>
</dbReference>
<name>A0AAR2L5K2_PYGNA</name>
<accession>A0AAR2L5K2</accession>
<reference evidence="8 9" key="1">
    <citation type="submission" date="2020-10" db="EMBL/GenBank/DDBJ databases">
        <title>Pygocentrus nattereri (red-bellied piranha) genome, fPygNat1, primary haplotype.</title>
        <authorList>
            <person name="Myers G."/>
            <person name="Meyer A."/>
            <person name="Karagic N."/>
            <person name="Pippel M."/>
            <person name="Winkler S."/>
            <person name="Tracey A."/>
            <person name="Wood J."/>
            <person name="Formenti G."/>
            <person name="Howe K."/>
            <person name="Fedrigo O."/>
            <person name="Jarvis E.D."/>
        </authorList>
    </citation>
    <scope>NUCLEOTIDE SEQUENCE [LARGE SCALE GENOMIC DNA]</scope>
</reference>
<dbReference type="GO" id="GO:0014069">
    <property type="term" value="C:postsynaptic density"/>
    <property type="evidence" value="ECO:0007669"/>
    <property type="project" value="TreeGrafter"/>
</dbReference>
<keyword evidence="9" id="KW-1185">Reference proteome</keyword>
<evidence type="ECO:0000256" key="6">
    <source>
        <dbReference type="SAM" id="SignalP"/>
    </source>
</evidence>
<dbReference type="GeneID" id="108439898"/>
<dbReference type="GO" id="GO:0032591">
    <property type="term" value="C:dendritic spine membrane"/>
    <property type="evidence" value="ECO:0007669"/>
    <property type="project" value="TreeGrafter"/>
</dbReference>
<dbReference type="GeneTree" id="ENSGT00940000162254"/>
<reference evidence="8" key="3">
    <citation type="submission" date="2025-09" db="UniProtKB">
        <authorList>
            <consortium name="Ensembl"/>
        </authorList>
    </citation>
    <scope>IDENTIFICATION</scope>
</reference>
<feature type="signal peptide" evidence="6">
    <location>
        <begin position="1"/>
        <end position="19"/>
    </location>
</feature>
<feature type="chain" id="PRO_5043736758" description="Shisa N-terminal domain-containing protein" evidence="6">
    <location>
        <begin position="20"/>
        <end position="644"/>
    </location>
</feature>
<dbReference type="Proteomes" id="UP001501920">
    <property type="component" value="Chromosome 1"/>
</dbReference>
<proteinExistence type="predicted"/>
<feature type="domain" description="Shisa N-terminal" evidence="7">
    <location>
        <begin position="108"/>
        <end position="158"/>
    </location>
</feature>